<accession>A0A8U0HWD4</accession>
<evidence type="ECO:0000313" key="3">
    <source>
        <dbReference type="Proteomes" id="UP000830729"/>
    </source>
</evidence>
<dbReference type="AlphaFoldDB" id="A0A8U0HWD4"/>
<protein>
    <recommendedName>
        <fullName evidence="1">DUF8048 domain-containing protein</fullName>
    </recommendedName>
</protein>
<dbReference type="GeneID" id="72184232"/>
<feature type="domain" description="DUF8048" evidence="1">
    <location>
        <begin position="6"/>
        <end position="118"/>
    </location>
</feature>
<dbReference type="KEGG" id="halx:M0R89_03495"/>
<dbReference type="Pfam" id="PF26222">
    <property type="entry name" value="DUF8048"/>
    <property type="match status" value="1"/>
</dbReference>
<name>A0A8U0HWD4_9EURY</name>
<evidence type="ECO:0000313" key="2">
    <source>
        <dbReference type="EMBL" id="UPV75139.1"/>
    </source>
</evidence>
<proteinExistence type="predicted"/>
<organism evidence="2 3">
    <name type="scientific">Halorussus limi</name>
    <dbReference type="NCBI Taxonomy" id="2938695"/>
    <lineage>
        <taxon>Archaea</taxon>
        <taxon>Methanobacteriati</taxon>
        <taxon>Methanobacteriota</taxon>
        <taxon>Stenosarchaea group</taxon>
        <taxon>Halobacteria</taxon>
        <taxon>Halobacteriales</taxon>
        <taxon>Haladaptataceae</taxon>
        <taxon>Halorussus</taxon>
    </lineage>
</organism>
<reference evidence="2 3" key="1">
    <citation type="submission" date="2022-04" db="EMBL/GenBank/DDBJ databases">
        <title>Diverse halophilic archaea isolated from saline environments.</title>
        <authorList>
            <person name="Cui H.-L."/>
        </authorList>
    </citation>
    <scope>NUCLEOTIDE SEQUENCE [LARGE SCALE GENOMIC DNA]</scope>
    <source>
        <strain evidence="2 3">XZYJT49</strain>
    </source>
</reference>
<sequence length="130" mass="14467">MTADNPIEGQVLVLTAAKASVGGERVPDLVAEARRAVEPRADELRRRYERVHADDVRQIFLAPDGFWDEVGDERGWSRRAAEAVARAHAEQLLRVGKREDRREEFETALEVREAVVISNTEGESGDDGGD</sequence>
<dbReference type="Proteomes" id="UP000830729">
    <property type="component" value="Chromosome"/>
</dbReference>
<dbReference type="RefSeq" id="WP_248651182.1">
    <property type="nucleotide sequence ID" value="NZ_CP096659.1"/>
</dbReference>
<dbReference type="EMBL" id="CP096659">
    <property type="protein sequence ID" value="UPV75139.1"/>
    <property type="molecule type" value="Genomic_DNA"/>
</dbReference>
<dbReference type="InterPro" id="IPR058361">
    <property type="entry name" value="DUF8048"/>
</dbReference>
<keyword evidence="3" id="KW-1185">Reference proteome</keyword>
<gene>
    <name evidence="2" type="ORF">M0R89_03495</name>
</gene>
<evidence type="ECO:0000259" key="1">
    <source>
        <dbReference type="Pfam" id="PF26222"/>
    </source>
</evidence>